<reference evidence="1" key="1">
    <citation type="submission" date="2020-03" db="EMBL/GenBank/DDBJ databases">
        <title>The deep terrestrial virosphere.</title>
        <authorList>
            <person name="Holmfeldt K."/>
            <person name="Nilsson E."/>
            <person name="Simone D."/>
            <person name="Lopez-Fernandez M."/>
            <person name="Wu X."/>
            <person name="de Brujin I."/>
            <person name="Lundin D."/>
            <person name="Andersson A."/>
            <person name="Bertilsson S."/>
            <person name="Dopson M."/>
        </authorList>
    </citation>
    <scope>NUCLEOTIDE SEQUENCE</scope>
    <source>
        <strain evidence="1">MM415A00826</strain>
    </source>
</reference>
<proteinExistence type="predicted"/>
<evidence type="ECO:0000313" key="1">
    <source>
        <dbReference type="EMBL" id="QJA79860.1"/>
    </source>
</evidence>
<organism evidence="1">
    <name type="scientific">viral metagenome</name>
    <dbReference type="NCBI Taxonomy" id="1070528"/>
    <lineage>
        <taxon>unclassified sequences</taxon>
        <taxon>metagenomes</taxon>
        <taxon>organismal metagenomes</taxon>
    </lineage>
</organism>
<protein>
    <submittedName>
        <fullName evidence="1">Uncharacterized protein</fullName>
    </submittedName>
</protein>
<dbReference type="AlphaFoldDB" id="A0A6M3KDA0"/>
<accession>A0A6M3KDA0</accession>
<dbReference type="EMBL" id="MT142397">
    <property type="protein sequence ID" value="QJA79860.1"/>
    <property type="molecule type" value="Genomic_DNA"/>
</dbReference>
<sequence>MKTLVEYLAEYLDQEGVMTRPNYGKMDALNRFEMFEIVKNGIDAYESTENCTITVIGGDCPDCGAAMEKGISTLFTHRCDEIEVVSYQCPECGYIVHG</sequence>
<name>A0A6M3KDA0_9ZZZZ</name>
<gene>
    <name evidence="1" type="ORF">MM415A00826_0011</name>
</gene>